<gene>
    <name evidence="2" type="ORF">LMG27952_04942</name>
</gene>
<evidence type="ECO:0000256" key="1">
    <source>
        <dbReference type="SAM" id="SignalP"/>
    </source>
</evidence>
<dbReference type="RefSeq" id="WP_201698512.1">
    <property type="nucleotide sequence ID" value="NZ_CAJHCQ010000014.1"/>
</dbReference>
<protein>
    <submittedName>
        <fullName evidence="2">Uncharacterized protein</fullName>
    </submittedName>
</protein>
<reference evidence="2 3" key="1">
    <citation type="submission" date="2020-10" db="EMBL/GenBank/DDBJ databases">
        <authorList>
            <person name="Peeters C."/>
        </authorList>
    </citation>
    <scope>NUCLEOTIDE SEQUENCE [LARGE SCALE GENOMIC DNA]</scope>
    <source>
        <strain evidence="2 3">LMG 27952</strain>
    </source>
</reference>
<keyword evidence="1" id="KW-0732">Signal</keyword>
<sequence>MKTFKKLGLAIACSFALIGAYARADTAVVVYTQSGCDYFIASGQRGFYVLEWYGGHDPDQGDVVAGNIGSYGMKDVAYPQQGVEGRVWVEDYGLTQDSAMDTWNDQCH</sequence>
<organism evidence="2 3">
    <name type="scientific">Paraburkholderia hiiakae</name>
    <dbReference type="NCBI Taxonomy" id="1081782"/>
    <lineage>
        <taxon>Bacteria</taxon>
        <taxon>Pseudomonadati</taxon>
        <taxon>Pseudomonadota</taxon>
        <taxon>Betaproteobacteria</taxon>
        <taxon>Burkholderiales</taxon>
        <taxon>Burkholderiaceae</taxon>
        <taxon>Paraburkholderia</taxon>
    </lineage>
</organism>
<feature type="chain" id="PRO_5046804439" evidence="1">
    <location>
        <begin position="25"/>
        <end position="108"/>
    </location>
</feature>
<dbReference type="Proteomes" id="UP000656319">
    <property type="component" value="Unassembled WGS sequence"/>
</dbReference>
<name>A0ABM8NYW1_9BURK</name>
<dbReference type="EMBL" id="CAJHCQ010000014">
    <property type="protein sequence ID" value="CAD6549936.1"/>
    <property type="molecule type" value="Genomic_DNA"/>
</dbReference>
<proteinExistence type="predicted"/>
<feature type="signal peptide" evidence="1">
    <location>
        <begin position="1"/>
        <end position="24"/>
    </location>
</feature>
<keyword evidence="3" id="KW-1185">Reference proteome</keyword>
<accession>A0ABM8NYW1</accession>
<evidence type="ECO:0000313" key="2">
    <source>
        <dbReference type="EMBL" id="CAD6549936.1"/>
    </source>
</evidence>
<comment type="caution">
    <text evidence="2">The sequence shown here is derived from an EMBL/GenBank/DDBJ whole genome shotgun (WGS) entry which is preliminary data.</text>
</comment>
<evidence type="ECO:0000313" key="3">
    <source>
        <dbReference type="Proteomes" id="UP000656319"/>
    </source>
</evidence>